<feature type="compositionally biased region" description="Polar residues" evidence="1">
    <location>
        <begin position="181"/>
        <end position="209"/>
    </location>
</feature>
<feature type="region of interest" description="Disordered" evidence="1">
    <location>
        <begin position="463"/>
        <end position="503"/>
    </location>
</feature>
<dbReference type="InterPro" id="IPR001138">
    <property type="entry name" value="Zn2Cys6_DnaBD"/>
</dbReference>
<dbReference type="SUPFAM" id="SSF57701">
    <property type="entry name" value="Zn2/Cys6 DNA-binding domain"/>
    <property type="match status" value="1"/>
</dbReference>
<evidence type="ECO:0000313" key="3">
    <source>
        <dbReference type="EMBL" id="CCH62359.1"/>
    </source>
</evidence>
<dbReference type="AlphaFoldDB" id="I2H7K7"/>
<accession>I2H7K7</accession>
<proteinExistence type="predicted"/>
<dbReference type="KEGG" id="tbl:TBLA_0H00680"/>
<name>I2H7K7_HENB6</name>
<evidence type="ECO:0000256" key="1">
    <source>
        <dbReference type="SAM" id="MobiDB-lite"/>
    </source>
</evidence>
<dbReference type="PROSITE" id="PS50048">
    <property type="entry name" value="ZN2_CY6_FUNGAL_2"/>
    <property type="match status" value="1"/>
</dbReference>
<feature type="compositionally biased region" description="Basic and acidic residues" evidence="1">
    <location>
        <begin position="168"/>
        <end position="180"/>
    </location>
</feature>
<dbReference type="SMART" id="SM00066">
    <property type="entry name" value="GAL4"/>
    <property type="match status" value="1"/>
</dbReference>
<dbReference type="HOGENOM" id="CLU_011669_0_0_1"/>
<sequence>MPENNNNNPITIQSSTNDTSRSNASMQNNNITTNDSRNDQYSGNNSPNSNKCEDKSDNDSIEKTPSESTFIRRKEKIIELITVDGKKVSKTSKGKRKFHNKSKNGCANCKRRRVKCDEGKPTCQKCLNMKLQCVYLPVTARNKPKISQVETLPNPSIMTSNSTINSNEKIKSESDIKVKDNSSQNTIFPNKTSSTPQLSNTLPLKQENASSNLYSYLPRNNSNNYNSNGNVLTNHTSKSPTLLPQPIISNSSNGSNKSNNNSNGITTTTNVTSTATANTHQLNYNQDNLLPSKINLTTSIGSYFNNNSNLTTQNNSSNNPKTISTTIPTTRLNSNRSSSNTSRITKNSNVGSHEHIINHLMKKQQEQQSFMNTNNFGNNNGNTNTSNNLNALLSSFTKANINQSTIEKLINLASTFGSNPQMAQFIANNVNNINPNASNGISPIAGMGGIDYDFNELLGINNDKNSNANSNESSNTNSNVNSNANSNSNPDANPNANSNANSNQTFINQSLSQQYQNSTVPLSAQSQYQANQQIPLQQQQRQQQQLNTNTNTTTTTNTKNNSSNQILKLIQLSKQGNLNLIDLKLFHHYCTKVWPTIIEAGISGAEVWSKDIPELAFDYPFLMHSLLALSATHLSRSQTGLEAYVSTHRIDALRLLREAVLEISEDNTDALVASAIILIMDSLANASNPTSTGTPSAWIFHVKGAATILTAVWPLSEKSRFYNLISMDLSDLGDIFKEHKDDNIISELICFDDSISDLYPVDINSPYLITLAYLDKLYHEKNHADFILRIFAFPALLDKTFLALLMTGDLGAMRIMRSYYKLLRGYTTEVRDKVWFLEGVSHVLPQDVDEYRGGGGMHMMLDFLGGGLPSMTTTNLQEFM</sequence>
<dbReference type="GeneID" id="14497516"/>
<feature type="region of interest" description="Disordered" evidence="1">
    <location>
        <begin position="518"/>
        <end position="560"/>
    </location>
</feature>
<organism evidence="3 4">
    <name type="scientific">Henningerozyma blattae (strain ATCC 34711 / CBS 6284 / DSM 70876 / NBRC 10599 / NRRL Y-10934 / UCD 77-7)</name>
    <name type="common">Yeast</name>
    <name type="synonym">Tetrapisispora blattae</name>
    <dbReference type="NCBI Taxonomy" id="1071380"/>
    <lineage>
        <taxon>Eukaryota</taxon>
        <taxon>Fungi</taxon>
        <taxon>Dikarya</taxon>
        <taxon>Ascomycota</taxon>
        <taxon>Saccharomycotina</taxon>
        <taxon>Saccharomycetes</taxon>
        <taxon>Saccharomycetales</taxon>
        <taxon>Saccharomycetaceae</taxon>
        <taxon>Henningerozyma</taxon>
    </lineage>
</organism>
<feature type="domain" description="Zn(2)-C6 fungal-type" evidence="2">
    <location>
        <begin position="105"/>
        <end position="135"/>
    </location>
</feature>
<feature type="region of interest" description="Disordered" evidence="1">
    <location>
        <begin position="1"/>
        <end position="68"/>
    </location>
</feature>
<dbReference type="InterPro" id="IPR036864">
    <property type="entry name" value="Zn2-C6_fun-type_DNA-bd_sf"/>
</dbReference>
<dbReference type="InParanoid" id="I2H7K7"/>
<feature type="compositionally biased region" description="Low complexity" evidence="1">
    <location>
        <begin position="157"/>
        <end position="167"/>
    </location>
</feature>
<dbReference type="FunCoup" id="I2H7K7">
    <property type="interactions" value="895"/>
</dbReference>
<gene>
    <name evidence="3" type="primary">TBLA0H00680</name>
    <name evidence="3" type="ORF">TBLA_0H00680</name>
</gene>
<evidence type="ECO:0000313" key="4">
    <source>
        <dbReference type="Proteomes" id="UP000002866"/>
    </source>
</evidence>
<dbReference type="RefSeq" id="XP_004181878.1">
    <property type="nucleotide sequence ID" value="XM_004181830.1"/>
</dbReference>
<dbReference type="EMBL" id="HE806323">
    <property type="protein sequence ID" value="CCH62359.1"/>
    <property type="molecule type" value="Genomic_DNA"/>
</dbReference>
<dbReference type="PANTHER" id="PTHR47784">
    <property type="entry name" value="STEROL UPTAKE CONTROL PROTEIN 2"/>
    <property type="match status" value="1"/>
</dbReference>
<dbReference type="Pfam" id="PF11951">
    <property type="entry name" value="Fungal_trans_2"/>
    <property type="match status" value="1"/>
</dbReference>
<feature type="compositionally biased region" description="Low complexity" evidence="1">
    <location>
        <begin position="210"/>
        <end position="234"/>
    </location>
</feature>
<dbReference type="PROSITE" id="PS00463">
    <property type="entry name" value="ZN2_CY6_FUNGAL_1"/>
    <property type="match status" value="1"/>
</dbReference>
<dbReference type="Pfam" id="PF00172">
    <property type="entry name" value="Zn_clus"/>
    <property type="match status" value="1"/>
</dbReference>
<dbReference type="OMA" id="FHVKGAV"/>
<protein>
    <recommendedName>
        <fullName evidence="2">Zn(2)-C6 fungal-type domain-containing protein</fullName>
    </recommendedName>
</protein>
<dbReference type="PANTHER" id="PTHR47784:SF5">
    <property type="entry name" value="STEROL UPTAKE CONTROL PROTEIN 2"/>
    <property type="match status" value="1"/>
</dbReference>
<dbReference type="STRING" id="1071380.I2H7K7"/>
<dbReference type="InterPro" id="IPR021858">
    <property type="entry name" value="Fun_TF"/>
</dbReference>
<reference evidence="3 4" key="1">
    <citation type="journal article" date="2011" name="Proc. Natl. Acad. Sci. U.S.A.">
        <title>Evolutionary erosion of yeast sex chromosomes by mating-type switching accidents.</title>
        <authorList>
            <person name="Gordon J.L."/>
            <person name="Armisen D."/>
            <person name="Proux-Wera E."/>
            <person name="Oheigeartaigh S.S."/>
            <person name="Byrne K.P."/>
            <person name="Wolfe K.H."/>
        </authorList>
    </citation>
    <scope>NUCLEOTIDE SEQUENCE [LARGE SCALE GENOMIC DNA]</scope>
    <source>
        <strain evidence="4">ATCC 34711 / CBS 6284 / DSM 70876 / NBRC 10599 / NRRL Y-10934 / UCD 77-7</strain>
    </source>
</reference>
<keyword evidence="4" id="KW-1185">Reference proteome</keyword>
<feature type="compositionally biased region" description="Low complexity" evidence="1">
    <location>
        <begin position="527"/>
        <end position="560"/>
    </location>
</feature>
<dbReference type="GO" id="GO:0008270">
    <property type="term" value="F:zinc ion binding"/>
    <property type="evidence" value="ECO:0007669"/>
    <property type="project" value="InterPro"/>
</dbReference>
<feature type="region of interest" description="Disordered" evidence="1">
    <location>
        <begin position="157"/>
        <end position="269"/>
    </location>
</feature>
<dbReference type="InterPro" id="IPR053157">
    <property type="entry name" value="Sterol_Uptake_Regulator"/>
</dbReference>
<evidence type="ECO:0000259" key="2">
    <source>
        <dbReference type="PROSITE" id="PS50048"/>
    </source>
</evidence>
<feature type="compositionally biased region" description="Low complexity" evidence="1">
    <location>
        <begin position="248"/>
        <end position="269"/>
    </location>
</feature>
<feature type="compositionally biased region" description="Polar residues" evidence="1">
    <location>
        <begin position="1"/>
        <end position="50"/>
    </location>
</feature>
<dbReference type="Gene3D" id="4.10.240.10">
    <property type="entry name" value="Zn(2)-C6 fungal-type DNA-binding domain"/>
    <property type="match status" value="1"/>
</dbReference>
<dbReference type="Proteomes" id="UP000002866">
    <property type="component" value="Chromosome 8"/>
</dbReference>
<dbReference type="eggNOG" id="ENOG502QRM1">
    <property type="taxonomic scope" value="Eukaryota"/>
</dbReference>
<feature type="compositionally biased region" description="Basic and acidic residues" evidence="1">
    <location>
        <begin position="51"/>
        <end position="68"/>
    </location>
</feature>
<dbReference type="OrthoDB" id="416217at2759"/>
<dbReference type="CDD" id="cd00067">
    <property type="entry name" value="GAL4"/>
    <property type="match status" value="1"/>
</dbReference>
<dbReference type="GO" id="GO:0001228">
    <property type="term" value="F:DNA-binding transcription activator activity, RNA polymerase II-specific"/>
    <property type="evidence" value="ECO:0007669"/>
    <property type="project" value="TreeGrafter"/>
</dbReference>